<dbReference type="RefSeq" id="WP_344312610.1">
    <property type="nucleotide sequence ID" value="NZ_BAAANY010000019.1"/>
</dbReference>
<sequence>MLIRREIPADTEVVRAIHLAAFAREDGTPGTVEANLVDELRVDAGWINALSWVAVEDDNVIGHVVCTRATVGPDALPVLGLGPLGVRPDRQRSGAGKALMHAIIGAADALGEPAIVLLGHPTYYPRFGFQPAVPAGIVPPDPGWEPAFQLRTLTTYAATLRGDFVYAEPFRRL</sequence>
<evidence type="ECO:0000256" key="1">
    <source>
        <dbReference type="ARBA" id="ARBA00022679"/>
    </source>
</evidence>
<proteinExistence type="predicted"/>
<name>A0ABN2HRI7_9ACTN</name>
<keyword evidence="5" id="KW-1185">Reference proteome</keyword>
<organism evidence="4 5">
    <name type="scientific">Fodinicola feengrottensis</name>
    <dbReference type="NCBI Taxonomy" id="435914"/>
    <lineage>
        <taxon>Bacteria</taxon>
        <taxon>Bacillati</taxon>
        <taxon>Actinomycetota</taxon>
        <taxon>Actinomycetes</taxon>
        <taxon>Mycobacteriales</taxon>
        <taxon>Fodinicola</taxon>
    </lineage>
</organism>
<gene>
    <name evidence="4" type="ORF">GCM10009765_47040</name>
</gene>
<dbReference type="CDD" id="cd04301">
    <property type="entry name" value="NAT_SF"/>
    <property type="match status" value="1"/>
</dbReference>
<dbReference type="Pfam" id="PF00583">
    <property type="entry name" value="Acetyltransf_1"/>
    <property type="match status" value="1"/>
</dbReference>
<protein>
    <submittedName>
        <fullName evidence="4">N-acetyltransferase</fullName>
    </submittedName>
</protein>
<dbReference type="PANTHER" id="PTHR43877">
    <property type="entry name" value="AMINOALKYLPHOSPHONATE N-ACETYLTRANSFERASE-RELATED-RELATED"/>
    <property type="match status" value="1"/>
</dbReference>
<evidence type="ECO:0000256" key="2">
    <source>
        <dbReference type="ARBA" id="ARBA00023315"/>
    </source>
</evidence>
<evidence type="ECO:0000313" key="5">
    <source>
        <dbReference type="Proteomes" id="UP001500618"/>
    </source>
</evidence>
<reference evidence="4 5" key="1">
    <citation type="journal article" date="2019" name="Int. J. Syst. Evol. Microbiol.">
        <title>The Global Catalogue of Microorganisms (GCM) 10K type strain sequencing project: providing services to taxonomists for standard genome sequencing and annotation.</title>
        <authorList>
            <consortium name="The Broad Institute Genomics Platform"/>
            <consortium name="The Broad Institute Genome Sequencing Center for Infectious Disease"/>
            <person name="Wu L."/>
            <person name="Ma J."/>
        </authorList>
    </citation>
    <scope>NUCLEOTIDE SEQUENCE [LARGE SCALE GENOMIC DNA]</scope>
    <source>
        <strain evidence="4 5">JCM 14718</strain>
    </source>
</reference>
<evidence type="ECO:0000313" key="4">
    <source>
        <dbReference type="EMBL" id="GAA1692280.1"/>
    </source>
</evidence>
<comment type="caution">
    <text evidence="4">The sequence shown here is derived from an EMBL/GenBank/DDBJ whole genome shotgun (WGS) entry which is preliminary data.</text>
</comment>
<keyword evidence="2" id="KW-0012">Acyltransferase</keyword>
<dbReference type="EMBL" id="BAAANY010000019">
    <property type="protein sequence ID" value="GAA1692280.1"/>
    <property type="molecule type" value="Genomic_DNA"/>
</dbReference>
<evidence type="ECO:0000259" key="3">
    <source>
        <dbReference type="PROSITE" id="PS51186"/>
    </source>
</evidence>
<dbReference type="InterPro" id="IPR016181">
    <property type="entry name" value="Acyl_CoA_acyltransferase"/>
</dbReference>
<dbReference type="SUPFAM" id="SSF55729">
    <property type="entry name" value="Acyl-CoA N-acyltransferases (Nat)"/>
    <property type="match status" value="1"/>
</dbReference>
<dbReference type="PROSITE" id="PS51186">
    <property type="entry name" value="GNAT"/>
    <property type="match status" value="1"/>
</dbReference>
<accession>A0ABN2HRI7</accession>
<feature type="domain" description="N-acetyltransferase" evidence="3">
    <location>
        <begin position="1"/>
        <end position="151"/>
    </location>
</feature>
<dbReference type="Proteomes" id="UP001500618">
    <property type="component" value="Unassembled WGS sequence"/>
</dbReference>
<dbReference type="InterPro" id="IPR000182">
    <property type="entry name" value="GNAT_dom"/>
</dbReference>
<dbReference type="PANTHER" id="PTHR43877:SF1">
    <property type="entry name" value="ACETYLTRANSFERASE"/>
    <property type="match status" value="1"/>
</dbReference>
<dbReference type="InterPro" id="IPR050832">
    <property type="entry name" value="Bact_Acetyltransf"/>
</dbReference>
<keyword evidence="1" id="KW-0808">Transferase</keyword>
<dbReference type="Gene3D" id="3.40.630.30">
    <property type="match status" value="1"/>
</dbReference>